<sequence length="110" mass="12115">MNISRLLKIITGGIEAFLGIPFLGGAIILASAWGPLQFMFVFHLITLIICIVQKERFTGSVLGLITSIVGYVPVIGMIMHIVTALVLFFDAARGSRKRKNEHVIDVRKGY</sequence>
<reference evidence="2 3" key="1">
    <citation type="submission" date="2016-04" db="EMBL/GenBank/DDBJ databases">
        <title>Complete genome sequence of Fictibacillus phosphorivorans G25-29, a strain toxic to nematodes.</title>
        <authorList>
            <person name="Zheng Z."/>
        </authorList>
    </citation>
    <scope>NUCLEOTIDE SEQUENCE [LARGE SCALE GENOMIC DNA]</scope>
    <source>
        <strain evidence="2 3">G25-29</strain>
    </source>
</reference>
<protein>
    <submittedName>
        <fullName evidence="2">Uncharacterized protein</fullName>
    </submittedName>
</protein>
<feature type="transmembrane region" description="Helical" evidence="1">
    <location>
        <begin position="60"/>
        <end position="89"/>
    </location>
</feature>
<dbReference type="KEGG" id="fpn:ABE65_004865"/>
<proteinExistence type="predicted"/>
<evidence type="ECO:0000313" key="2">
    <source>
        <dbReference type="EMBL" id="ANC76176.1"/>
    </source>
</evidence>
<accession>A0A160IK60</accession>
<evidence type="ECO:0000313" key="3">
    <source>
        <dbReference type="Proteomes" id="UP000076623"/>
    </source>
</evidence>
<keyword evidence="3" id="KW-1185">Reference proteome</keyword>
<keyword evidence="1" id="KW-0812">Transmembrane</keyword>
<dbReference type="STRING" id="1221500.ABE65_004865"/>
<name>A0A160IK60_9BACL</name>
<keyword evidence="1" id="KW-1133">Transmembrane helix</keyword>
<dbReference type="EMBL" id="CP015378">
    <property type="protein sequence ID" value="ANC76176.1"/>
    <property type="molecule type" value="Genomic_DNA"/>
</dbReference>
<evidence type="ECO:0000256" key="1">
    <source>
        <dbReference type="SAM" id="Phobius"/>
    </source>
</evidence>
<organism evidence="2 3">
    <name type="scientific">Fictibacillus phosphorivorans</name>
    <dbReference type="NCBI Taxonomy" id="1221500"/>
    <lineage>
        <taxon>Bacteria</taxon>
        <taxon>Bacillati</taxon>
        <taxon>Bacillota</taxon>
        <taxon>Bacilli</taxon>
        <taxon>Bacillales</taxon>
        <taxon>Fictibacillaceae</taxon>
        <taxon>Fictibacillus</taxon>
    </lineage>
</organism>
<gene>
    <name evidence="2" type="ORF">ABE65_004865</name>
</gene>
<dbReference type="AlphaFoldDB" id="A0A160IK60"/>
<dbReference type="RefSeq" id="WP_066391950.1">
    <property type="nucleotide sequence ID" value="NZ_CP015378.1"/>
</dbReference>
<keyword evidence="1" id="KW-0472">Membrane</keyword>
<dbReference type="Proteomes" id="UP000076623">
    <property type="component" value="Chromosome"/>
</dbReference>
<feature type="transmembrane region" description="Helical" evidence="1">
    <location>
        <begin position="6"/>
        <end position="29"/>
    </location>
</feature>